<dbReference type="Proteomes" id="UP001320314">
    <property type="component" value="Unassembled WGS sequence"/>
</dbReference>
<dbReference type="AlphaFoldDB" id="A0ABD4SD05"/>
<reference evidence="1 2" key="1">
    <citation type="submission" date="2021-12" db="EMBL/GenBank/DDBJ databases">
        <title>Antimicrobial susceptibility of Lactobacillus delbrueckii subsp. lactis obtained from milk products and other habitats.</title>
        <authorList>
            <person name="Shani N."/>
        </authorList>
    </citation>
    <scope>NUCLEOTIDE SEQUENCE [LARGE SCALE GENOMIC DNA]</scope>
    <source>
        <strain evidence="1 2">CIRM BIA 266</strain>
    </source>
</reference>
<gene>
    <name evidence="1" type="ORF">LOB39_06490</name>
</gene>
<protein>
    <submittedName>
        <fullName evidence="1">Uncharacterized protein</fullName>
    </submittedName>
</protein>
<evidence type="ECO:0000313" key="1">
    <source>
        <dbReference type="EMBL" id="MCD5518214.1"/>
    </source>
</evidence>
<dbReference type="SUPFAM" id="SSF56954">
    <property type="entry name" value="Outer membrane efflux proteins (OEP)"/>
    <property type="match status" value="1"/>
</dbReference>
<dbReference type="Gene3D" id="1.20.1600.10">
    <property type="entry name" value="Outer membrane efflux proteins (OEP)"/>
    <property type="match status" value="1"/>
</dbReference>
<proteinExistence type="predicted"/>
<evidence type="ECO:0000313" key="2">
    <source>
        <dbReference type="Proteomes" id="UP001320314"/>
    </source>
</evidence>
<accession>A0ABD4SD05</accession>
<comment type="caution">
    <text evidence="1">The sequence shown here is derived from an EMBL/GenBank/DDBJ whole genome shotgun (WGS) entry which is preliminary data.</text>
</comment>
<dbReference type="RefSeq" id="WP_003612367.1">
    <property type="nucleotide sequence ID" value="NZ_JAJNUD010000014.1"/>
</dbReference>
<sequence>MYEASAENLAGGYSDPLDGWYTEEKAIYDAHGSVVTGHYTNCMGNYQYVGLVLDQSTGTSAADFGRSKDGTSQSGTLVSVDEFEAALNSYVASYESALNAAKTAYDQAQADKSQVDAAKENVNGSQAAYDEAVAKVAKIKKVNQQLSKAYQAYQKSLKSSRKKK</sequence>
<organism evidence="1 2">
    <name type="scientific">Lactobacillus delbrueckii subsp. allosunkii</name>
    <dbReference type="NCBI Taxonomy" id="1050107"/>
    <lineage>
        <taxon>Bacteria</taxon>
        <taxon>Bacillati</taxon>
        <taxon>Bacillota</taxon>
        <taxon>Bacilli</taxon>
        <taxon>Lactobacillales</taxon>
        <taxon>Lactobacillaceae</taxon>
        <taxon>Lactobacillus</taxon>
    </lineage>
</organism>
<dbReference type="EMBL" id="JAJNUD010000014">
    <property type="protein sequence ID" value="MCD5518214.1"/>
    <property type="molecule type" value="Genomic_DNA"/>
</dbReference>
<name>A0ABD4SD05_9LACO</name>